<evidence type="ECO:0000313" key="2">
    <source>
        <dbReference type="Proteomes" id="UP000016934"/>
    </source>
</evidence>
<gene>
    <name evidence="1" type="ORF">COCSADRAFT_155264</name>
</gene>
<dbReference type="EMBL" id="KB445637">
    <property type="protein sequence ID" value="EMD69032.1"/>
    <property type="molecule type" value="Genomic_DNA"/>
</dbReference>
<name>M2TK12_COCSN</name>
<evidence type="ECO:0000313" key="1">
    <source>
        <dbReference type="EMBL" id="EMD69032.1"/>
    </source>
</evidence>
<dbReference type="KEGG" id="bsc:COCSADRAFT_155264"/>
<accession>M2TK12</accession>
<dbReference type="GeneID" id="19131691"/>
<reference evidence="1 2" key="1">
    <citation type="journal article" date="2012" name="PLoS Pathog.">
        <title>Diverse lifestyles and strategies of plant pathogenesis encoded in the genomes of eighteen Dothideomycetes fungi.</title>
        <authorList>
            <person name="Ohm R.A."/>
            <person name="Feau N."/>
            <person name="Henrissat B."/>
            <person name="Schoch C.L."/>
            <person name="Horwitz B.A."/>
            <person name="Barry K.W."/>
            <person name="Condon B.J."/>
            <person name="Copeland A.C."/>
            <person name="Dhillon B."/>
            <person name="Glaser F."/>
            <person name="Hesse C.N."/>
            <person name="Kosti I."/>
            <person name="LaButti K."/>
            <person name="Lindquist E.A."/>
            <person name="Lucas S."/>
            <person name="Salamov A.A."/>
            <person name="Bradshaw R.E."/>
            <person name="Ciuffetti L."/>
            <person name="Hamelin R.C."/>
            <person name="Kema G.H.J."/>
            <person name="Lawrence C."/>
            <person name="Scott J.A."/>
            <person name="Spatafora J.W."/>
            <person name="Turgeon B.G."/>
            <person name="de Wit P.J.G.M."/>
            <person name="Zhong S."/>
            <person name="Goodwin S.B."/>
            <person name="Grigoriev I.V."/>
        </authorList>
    </citation>
    <scope>NUCLEOTIDE SEQUENCE [LARGE SCALE GENOMIC DNA]</scope>
    <source>
        <strain evidence="2">ND90Pr / ATCC 201652</strain>
    </source>
</reference>
<dbReference type="Proteomes" id="UP000016934">
    <property type="component" value="Unassembled WGS sequence"/>
</dbReference>
<keyword evidence="2" id="KW-1185">Reference proteome</keyword>
<proteinExistence type="predicted"/>
<protein>
    <submittedName>
        <fullName evidence="1">Uncharacterized protein</fullName>
    </submittedName>
</protein>
<dbReference type="RefSeq" id="XP_007694487.1">
    <property type="nucleotide sequence ID" value="XM_007696297.1"/>
</dbReference>
<organism evidence="1 2">
    <name type="scientific">Cochliobolus sativus (strain ND90Pr / ATCC 201652)</name>
    <name type="common">Common root rot and spot blotch fungus</name>
    <name type="synonym">Bipolaris sorokiniana</name>
    <dbReference type="NCBI Taxonomy" id="665912"/>
    <lineage>
        <taxon>Eukaryota</taxon>
        <taxon>Fungi</taxon>
        <taxon>Dikarya</taxon>
        <taxon>Ascomycota</taxon>
        <taxon>Pezizomycotina</taxon>
        <taxon>Dothideomycetes</taxon>
        <taxon>Pleosporomycetidae</taxon>
        <taxon>Pleosporales</taxon>
        <taxon>Pleosporineae</taxon>
        <taxon>Pleosporaceae</taxon>
        <taxon>Bipolaris</taxon>
    </lineage>
</organism>
<dbReference type="OrthoDB" id="3795508at2759"/>
<dbReference type="AlphaFoldDB" id="M2TK12"/>
<dbReference type="HOGENOM" id="CLU_177927_0_0_1"/>
<reference evidence="2" key="2">
    <citation type="journal article" date="2013" name="PLoS Genet.">
        <title>Comparative genome structure, secondary metabolite, and effector coding capacity across Cochliobolus pathogens.</title>
        <authorList>
            <person name="Condon B.J."/>
            <person name="Leng Y."/>
            <person name="Wu D."/>
            <person name="Bushley K.E."/>
            <person name="Ohm R.A."/>
            <person name="Otillar R."/>
            <person name="Martin J."/>
            <person name="Schackwitz W."/>
            <person name="Grimwood J."/>
            <person name="MohdZainudin N."/>
            <person name="Xue C."/>
            <person name="Wang R."/>
            <person name="Manning V.A."/>
            <person name="Dhillon B."/>
            <person name="Tu Z.J."/>
            <person name="Steffenson B.J."/>
            <person name="Salamov A."/>
            <person name="Sun H."/>
            <person name="Lowry S."/>
            <person name="LaButti K."/>
            <person name="Han J."/>
            <person name="Copeland A."/>
            <person name="Lindquist E."/>
            <person name="Barry K."/>
            <person name="Schmutz J."/>
            <person name="Baker S.E."/>
            <person name="Ciuffetti L.M."/>
            <person name="Grigoriev I.V."/>
            <person name="Zhong S."/>
            <person name="Turgeon B.G."/>
        </authorList>
    </citation>
    <scope>NUCLEOTIDE SEQUENCE [LARGE SCALE GENOMIC DNA]</scope>
    <source>
        <strain evidence="2">ND90Pr / ATCC 201652</strain>
    </source>
</reference>
<sequence length="83" mass="9194">MPLRCPAGALPEAYRLICLRSVRAFARGQKEKCSPVPEYVEAEFAVFLAAMDLVAAARHGDEPEDDWYAAKQRLESAALDLAR</sequence>